<gene>
    <name evidence="1" type="ORF">A2215_00285</name>
</gene>
<sequence>MKELSEEHANKLLSKIAHDPHPMLLIIYLVLWFRSDGRERVCAGPDLLDTLGSLPLNIICFGFKDALSEALTLAQMSKLDQGLLGRIEFDQCQRDSILRWPTTELRKRLEAIKGSSPHRVKVTRIAEILTDLAGAETK</sequence>
<accession>A0A1F5E6I8</accession>
<dbReference type="Proteomes" id="UP000178583">
    <property type="component" value="Unassembled WGS sequence"/>
</dbReference>
<evidence type="ECO:0000313" key="1">
    <source>
        <dbReference type="EMBL" id="OGD62920.1"/>
    </source>
</evidence>
<dbReference type="AlphaFoldDB" id="A0A1F5E6I8"/>
<organism evidence="1 2">
    <name type="scientific">Candidatus Berkelbacteria bacterium RIFOXYA2_FULL_43_10</name>
    <dbReference type="NCBI Taxonomy" id="1797472"/>
    <lineage>
        <taxon>Bacteria</taxon>
        <taxon>Candidatus Berkelbacteria</taxon>
    </lineage>
</organism>
<comment type="caution">
    <text evidence="1">The sequence shown here is derived from an EMBL/GenBank/DDBJ whole genome shotgun (WGS) entry which is preliminary data.</text>
</comment>
<proteinExistence type="predicted"/>
<dbReference type="EMBL" id="MEZY01000041">
    <property type="protein sequence ID" value="OGD62920.1"/>
    <property type="molecule type" value="Genomic_DNA"/>
</dbReference>
<reference evidence="1 2" key="1">
    <citation type="journal article" date="2016" name="Nat. Commun.">
        <title>Thousands of microbial genomes shed light on interconnected biogeochemical processes in an aquifer system.</title>
        <authorList>
            <person name="Anantharaman K."/>
            <person name="Brown C.T."/>
            <person name="Hug L.A."/>
            <person name="Sharon I."/>
            <person name="Castelle C.J."/>
            <person name="Probst A.J."/>
            <person name="Thomas B.C."/>
            <person name="Singh A."/>
            <person name="Wilkins M.J."/>
            <person name="Karaoz U."/>
            <person name="Brodie E.L."/>
            <person name="Williams K.H."/>
            <person name="Hubbard S.S."/>
            <person name="Banfield J.F."/>
        </authorList>
    </citation>
    <scope>NUCLEOTIDE SEQUENCE [LARGE SCALE GENOMIC DNA]</scope>
</reference>
<evidence type="ECO:0000313" key="2">
    <source>
        <dbReference type="Proteomes" id="UP000178583"/>
    </source>
</evidence>
<name>A0A1F5E6I8_9BACT</name>
<protein>
    <submittedName>
        <fullName evidence="1">Uncharacterized protein</fullName>
    </submittedName>
</protein>